<evidence type="ECO:0000313" key="2">
    <source>
        <dbReference type="Proteomes" id="UP001176941"/>
    </source>
</evidence>
<evidence type="ECO:0000313" key="1">
    <source>
        <dbReference type="EMBL" id="CAI9153486.1"/>
    </source>
</evidence>
<protein>
    <submittedName>
        <fullName evidence="1">Uncharacterized protein</fullName>
    </submittedName>
</protein>
<dbReference type="Proteomes" id="UP001176941">
    <property type="component" value="Chromosome 10"/>
</dbReference>
<reference evidence="1" key="1">
    <citation type="submission" date="2023-04" db="EMBL/GenBank/DDBJ databases">
        <authorList>
            <consortium name="ELIXIR-Norway"/>
        </authorList>
    </citation>
    <scope>NUCLEOTIDE SEQUENCE [LARGE SCALE GENOMIC DNA]</scope>
</reference>
<dbReference type="EMBL" id="OX459946">
    <property type="protein sequence ID" value="CAI9153486.1"/>
    <property type="molecule type" value="Genomic_DNA"/>
</dbReference>
<proteinExistence type="predicted"/>
<organism evidence="1 2">
    <name type="scientific">Rangifer tarandus platyrhynchus</name>
    <name type="common">Svalbard reindeer</name>
    <dbReference type="NCBI Taxonomy" id="3082113"/>
    <lineage>
        <taxon>Eukaryota</taxon>
        <taxon>Metazoa</taxon>
        <taxon>Chordata</taxon>
        <taxon>Craniata</taxon>
        <taxon>Vertebrata</taxon>
        <taxon>Euteleostomi</taxon>
        <taxon>Mammalia</taxon>
        <taxon>Eutheria</taxon>
        <taxon>Laurasiatheria</taxon>
        <taxon>Artiodactyla</taxon>
        <taxon>Ruminantia</taxon>
        <taxon>Pecora</taxon>
        <taxon>Cervidae</taxon>
        <taxon>Odocoileinae</taxon>
        <taxon>Rangifer</taxon>
    </lineage>
</organism>
<sequence length="99" mass="11068">MCLFRAGTVSTLTSLECSFSPSSNRRCDGAPDTGQERVLCVLRRNSSSLTDLTSLSTLVFQDHHLSQEMSSFWQEVFLLAAGSQKLRRGRRRRGDRGLS</sequence>
<name>A0ABN8XZB0_RANTA</name>
<accession>A0ABN8XZB0</accession>
<gene>
    <name evidence="1" type="ORF">MRATA1EN1_LOCUS2448</name>
</gene>
<keyword evidence="2" id="KW-1185">Reference proteome</keyword>